<evidence type="ECO:0000313" key="2">
    <source>
        <dbReference type="EMBL" id="OWK45638.1"/>
    </source>
</evidence>
<evidence type="ECO:0008006" key="4">
    <source>
        <dbReference type="Google" id="ProtNLM"/>
    </source>
</evidence>
<dbReference type="AlphaFoldDB" id="A0A225E4B3"/>
<dbReference type="OrthoDB" id="291716at2"/>
<keyword evidence="1" id="KW-0812">Transmembrane</keyword>
<name>A0A225E4B3_9BACT</name>
<feature type="transmembrane region" description="Helical" evidence="1">
    <location>
        <begin position="118"/>
        <end position="135"/>
    </location>
</feature>
<evidence type="ECO:0000313" key="3">
    <source>
        <dbReference type="Proteomes" id="UP000214646"/>
    </source>
</evidence>
<protein>
    <recommendedName>
        <fullName evidence="4">DoxX family protein</fullName>
    </recommendedName>
</protein>
<dbReference type="EMBL" id="NIDE01000002">
    <property type="protein sequence ID" value="OWK45638.1"/>
    <property type="molecule type" value="Genomic_DNA"/>
</dbReference>
<keyword evidence="1" id="KW-0472">Membrane</keyword>
<feature type="transmembrane region" description="Helical" evidence="1">
    <location>
        <begin position="92"/>
        <end position="112"/>
    </location>
</feature>
<reference evidence="3" key="1">
    <citation type="submission" date="2017-06" db="EMBL/GenBank/DDBJ databases">
        <title>Genome analysis of Fimbriiglobus ruber SP5, the first member of the order Planctomycetales with confirmed chitinolytic capability.</title>
        <authorList>
            <person name="Ravin N.V."/>
            <person name="Rakitin A.L."/>
            <person name="Ivanova A.A."/>
            <person name="Beletsky A.V."/>
            <person name="Kulichevskaya I.S."/>
            <person name="Mardanov A.V."/>
            <person name="Dedysh S.N."/>
        </authorList>
    </citation>
    <scope>NUCLEOTIDE SEQUENCE [LARGE SCALE GENOMIC DNA]</scope>
    <source>
        <strain evidence="3">SP5</strain>
    </source>
</reference>
<keyword evidence="3" id="KW-1185">Reference proteome</keyword>
<accession>A0A225E4B3</accession>
<gene>
    <name evidence="2" type="ORF">FRUB_01969</name>
</gene>
<proteinExistence type="predicted"/>
<comment type="caution">
    <text evidence="2">The sequence shown here is derived from an EMBL/GenBank/DDBJ whole genome shotgun (WGS) entry which is preliminary data.</text>
</comment>
<sequence length="154" mass="15839">MTANNRSLFWAAIALRVALAASFLSAVADRFGLWGSPGTPGVGWGAFEPFLAYTGKLLWFLPPGLVLVAGWTATVLEVVLAVALLAGVWLRAVAFASGVLLATFAVAMTAALGPEPPLSYSVWTAAAGAFLLAALPPASRRPTAGESAAQVTIR</sequence>
<evidence type="ECO:0000256" key="1">
    <source>
        <dbReference type="SAM" id="Phobius"/>
    </source>
</evidence>
<dbReference type="RefSeq" id="WP_088253337.1">
    <property type="nucleotide sequence ID" value="NZ_NIDE01000002.1"/>
</dbReference>
<feature type="transmembrane region" description="Helical" evidence="1">
    <location>
        <begin position="57"/>
        <end position="85"/>
    </location>
</feature>
<dbReference type="Proteomes" id="UP000214646">
    <property type="component" value="Unassembled WGS sequence"/>
</dbReference>
<keyword evidence="1" id="KW-1133">Transmembrane helix</keyword>
<organism evidence="2 3">
    <name type="scientific">Fimbriiglobus ruber</name>
    <dbReference type="NCBI Taxonomy" id="1908690"/>
    <lineage>
        <taxon>Bacteria</taxon>
        <taxon>Pseudomonadati</taxon>
        <taxon>Planctomycetota</taxon>
        <taxon>Planctomycetia</taxon>
        <taxon>Gemmatales</taxon>
        <taxon>Gemmataceae</taxon>
        <taxon>Fimbriiglobus</taxon>
    </lineage>
</organism>